<feature type="domain" description="TAFH" evidence="6">
    <location>
        <begin position="215"/>
        <end position="257"/>
    </location>
</feature>
<feature type="compositionally biased region" description="Basic and acidic residues" evidence="5">
    <location>
        <begin position="115"/>
        <end position="128"/>
    </location>
</feature>
<organism evidence="7">
    <name type="scientific">Anopheles coluzzii</name>
    <name type="common">African malaria mosquito</name>
    <dbReference type="NCBI Taxonomy" id="1518534"/>
    <lineage>
        <taxon>Eukaryota</taxon>
        <taxon>Metazoa</taxon>
        <taxon>Ecdysozoa</taxon>
        <taxon>Arthropoda</taxon>
        <taxon>Hexapoda</taxon>
        <taxon>Insecta</taxon>
        <taxon>Pterygota</taxon>
        <taxon>Neoptera</taxon>
        <taxon>Endopterygota</taxon>
        <taxon>Diptera</taxon>
        <taxon>Nematocera</taxon>
        <taxon>Culicoidea</taxon>
        <taxon>Culicidae</taxon>
        <taxon>Anophelinae</taxon>
        <taxon>Anopheles</taxon>
    </lineage>
</organism>
<reference evidence="7" key="1">
    <citation type="submission" date="2022-08" db="UniProtKB">
        <authorList>
            <consortium name="EnsemblMetazoa"/>
        </authorList>
    </citation>
    <scope>IDENTIFICATION</scope>
</reference>
<dbReference type="PROSITE" id="PS51119">
    <property type="entry name" value="TAFH"/>
    <property type="match status" value="1"/>
</dbReference>
<dbReference type="EnsemblMetazoa" id="ACOM027679-RA">
    <property type="protein sequence ID" value="ACOM027679-PA.1"/>
    <property type="gene ID" value="ACOM027679"/>
</dbReference>
<dbReference type="VEuPathDB" id="VectorBase:ACON2_039296"/>
<dbReference type="SUPFAM" id="SSF158553">
    <property type="entry name" value="TAFH domain-like"/>
    <property type="match status" value="1"/>
</dbReference>
<dbReference type="PANTHER" id="PTHR10379">
    <property type="entry name" value="MTG8 ETO EIGHT TWENTY ONE PROTEIN"/>
    <property type="match status" value="1"/>
</dbReference>
<dbReference type="GO" id="GO:0003714">
    <property type="term" value="F:transcription corepressor activity"/>
    <property type="evidence" value="ECO:0007669"/>
    <property type="project" value="InterPro"/>
</dbReference>
<feature type="region of interest" description="Disordered" evidence="5">
    <location>
        <begin position="11"/>
        <end position="35"/>
    </location>
</feature>
<dbReference type="GO" id="GO:0005634">
    <property type="term" value="C:nucleus"/>
    <property type="evidence" value="ECO:0007669"/>
    <property type="project" value="UniProtKB-SubCell"/>
</dbReference>
<dbReference type="Proteomes" id="UP000075882">
    <property type="component" value="Unassembled WGS sequence"/>
</dbReference>
<evidence type="ECO:0000256" key="1">
    <source>
        <dbReference type="ARBA" id="ARBA00004123"/>
    </source>
</evidence>
<dbReference type="PANTHER" id="PTHR10379:SF14">
    <property type="entry name" value="NERVY, ISOFORM D"/>
    <property type="match status" value="1"/>
</dbReference>
<feature type="compositionally biased region" description="Polar residues" evidence="5">
    <location>
        <begin position="145"/>
        <end position="154"/>
    </location>
</feature>
<dbReference type="Gene3D" id="1.20.120.1110">
    <property type="entry name" value="TAFH/NHR1 domain"/>
    <property type="match status" value="1"/>
</dbReference>
<evidence type="ECO:0000259" key="6">
    <source>
        <dbReference type="PROSITE" id="PS51119"/>
    </source>
</evidence>
<evidence type="ECO:0000313" key="7">
    <source>
        <dbReference type="EnsemblMetazoa" id="ACOM027679-PA.1"/>
    </source>
</evidence>
<accession>A0A8W7P917</accession>
<comment type="subcellular location">
    <subcellularLocation>
        <location evidence="1">Nucleus</location>
    </subcellularLocation>
</comment>
<keyword evidence="3" id="KW-0804">Transcription</keyword>
<dbReference type="GO" id="GO:0006351">
    <property type="term" value="P:DNA-templated transcription"/>
    <property type="evidence" value="ECO:0007669"/>
    <property type="project" value="InterPro"/>
</dbReference>
<name>A0A8W7P917_ANOCL</name>
<proteinExistence type="predicted"/>
<dbReference type="InterPro" id="IPR003894">
    <property type="entry name" value="TAFH_NHR1"/>
</dbReference>
<keyword evidence="2" id="KW-0805">Transcription regulation</keyword>
<feature type="region of interest" description="Disordered" evidence="5">
    <location>
        <begin position="115"/>
        <end position="193"/>
    </location>
</feature>
<dbReference type="InterPro" id="IPR037249">
    <property type="entry name" value="TAFH/NHR1_dom_sf"/>
</dbReference>
<dbReference type="AlphaFoldDB" id="A0A8W7P917"/>
<sequence>MPDQLRYHVRGTGTDQSICPEPTPTRKPPTYHSVPDMRPVDAVDAFISKSSLSSTRKLNVTIFTICFRLTRDAVRDTSARESYFKLLDTVLCLPPCFPSVPSHSVRHILWTPETHPESIRCGRKEQCRTPDSPEGARVVAPRSPISPQISQHHSTLVPPRSASSQVNRHGSSSPPGTVNGGGSGSSLGSLTPPPAITPASAAAVAAAAAAAAAQQDTAKLLKIRRFLGALVQFGQDANVDTGDRVRALVLSLALIIQ</sequence>
<protein>
    <recommendedName>
        <fullName evidence="6">TAFH domain-containing protein</fullName>
    </recommendedName>
</protein>
<evidence type="ECO:0000256" key="4">
    <source>
        <dbReference type="ARBA" id="ARBA00023242"/>
    </source>
</evidence>
<keyword evidence="4" id="KW-0539">Nucleus</keyword>
<evidence type="ECO:0000256" key="3">
    <source>
        <dbReference type="ARBA" id="ARBA00023163"/>
    </source>
</evidence>
<evidence type="ECO:0000256" key="5">
    <source>
        <dbReference type="SAM" id="MobiDB-lite"/>
    </source>
</evidence>
<evidence type="ECO:0000256" key="2">
    <source>
        <dbReference type="ARBA" id="ARBA00023015"/>
    </source>
</evidence>
<dbReference type="InterPro" id="IPR013289">
    <property type="entry name" value="CBFA2T1/2/3"/>
</dbReference>